<accession>Q2SI67</accession>
<proteinExistence type="predicted"/>
<dbReference type="KEGG" id="hch:HCH_02882"/>
<dbReference type="EMBL" id="CP000155">
    <property type="protein sequence ID" value="ABC29657.1"/>
    <property type="molecule type" value="Genomic_DNA"/>
</dbReference>
<dbReference type="AlphaFoldDB" id="Q2SI67"/>
<protein>
    <submittedName>
        <fullName evidence="1">Uncharacterized protein</fullName>
    </submittedName>
</protein>
<organism evidence="1 2">
    <name type="scientific">Hahella chejuensis (strain KCTC 2396)</name>
    <dbReference type="NCBI Taxonomy" id="349521"/>
    <lineage>
        <taxon>Bacteria</taxon>
        <taxon>Pseudomonadati</taxon>
        <taxon>Pseudomonadota</taxon>
        <taxon>Gammaproteobacteria</taxon>
        <taxon>Oceanospirillales</taxon>
        <taxon>Hahellaceae</taxon>
        <taxon>Hahella</taxon>
    </lineage>
</organism>
<dbReference type="Proteomes" id="UP000000238">
    <property type="component" value="Chromosome"/>
</dbReference>
<name>Q2SI67_HAHCH</name>
<gene>
    <name evidence="1" type="ordered locus">HCH_02882</name>
</gene>
<reference evidence="1 2" key="1">
    <citation type="journal article" date="2005" name="Nucleic Acids Res.">
        <title>Genomic blueprint of Hahella chejuensis, a marine microbe producing an algicidal agent.</title>
        <authorList>
            <person name="Jeong H."/>
            <person name="Yim J.H."/>
            <person name="Lee C."/>
            <person name="Choi S.-H."/>
            <person name="Park Y.K."/>
            <person name="Yoon S.H."/>
            <person name="Hur C.-G."/>
            <person name="Kang H.-Y."/>
            <person name="Kim D."/>
            <person name="Lee H.H."/>
            <person name="Park K.H."/>
            <person name="Park S.-H."/>
            <person name="Park H.-S."/>
            <person name="Lee H.K."/>
            <person name="Oh T.K."/>
            <person name="Kim J.F."/>
        </authorList>
    </citation>
    <scope>NUCLEOTIDE SEQUENCE [LARGE SCALE GENOMIC DNA]</scope>
    <source>
        <strain evidence="1 2">KCTC 2396</strain>
    </source>
</reference>
<dbReference type="HOGENOM" id="CLU_3396799_0_0_6"/>
<keyword evidence="2" id="KW-1185">Reference proteome</keyword>
<evidence type="ECO:0000313" key="2">
    <source>
        <dbReference type="Proteomes" id="UP000000238"/>
    </source>
</evidence>
<sequence length="31" mass="3689">MYMFLLQLITAPQVPQALHAHVKEKYFLNFP</sequence>
<evidence type="ECO:0000313" key="1">
    <source>
        <dbReference type="EMBL" id="ABC29657.1"/>
    </source>
</evidence>